<evidence type="ECO:0000256" key="3">
    <source>
        <dbReference type="ARBA" id="ARBA00022448"/>
    </source>
</evidence>
<dbReference type="SUPFAM" id="SSF103481">
    <property type="entry name" value="Multidrug resistance efflux transporter EmrE"/>
    <property type="match status" value="2"/>
</dbReference>
<dbReference type="GO" id="GO:0005459">
    <property type="term" value="F:UDP-galactose transmembrane transporter activity"/>
    <property type="evidence" value="ECO:0007669"/>
    <property type="project" value="TreeGrafter"/>
</dbReference>
<evidence type="ECO:0000256" key="5">
    <source>
        <dbReference type="ARBA" id="ARBA00022824"/>
    </source>
</evidence>
<sequence>MHCSFKKLLIIMHSEVMRTRFVISALGILICHSYFGIIQERITRGRYGNKINQDGMIGERFTCTLTLVAIECLCNLIFAKVILTRQPQSSDDKTPSYYYALAALSNLLSMVSSNMALRWITFPTQVIAKSAKPIPVMLLGVLIGRKSYPMRKYFHTLLIVIGVTIFMYKVDDDSARSESTILGQILILFSLFMNGISGVIQDRITSVGNPSAGAMMMWVNTWCTIILTIVISMTGEWIHFLKFTSSHPDIIKDLFLISTTGAFGQFFIFTMISNFGSLPCSIVTTVRKFFAVLFSVMVFGNSLSRLQWFGATLVFAGLFADMFAKGRRKSKGE</sequence>
<evidence type="ECO:0000256" key="8">
    <source>
        <dbReference type="SAM" id="Phobius"/>
    </source>
</evidence>
<dbReference type="InterPro" id="IPR037185">
    <property type="entry name" value="EmrE-like"/>
</dbReference>
<keyword evidence="3" id="KW-0813">Transport</keyword>
<evidence type="ECO:0000256" key="7">
    <source>
        <dbReference type="ARBA" id="ARBA00023136"/>
    </source>
</evidence>
<feature type="transmembrane region" description="Helical" evidence="8">
    <location>
        <begin position="21"/>
        <end position="37"/>
    </location>
</feature>
<dbReference type="PANTHER" id="PTHR10778:SF10">
    <property type="entry name" value="SOLUTE CARRIER FAMILY 35 MEMBER B1"/>
    <property type="match status" value="1"/>
</dbReference>
<feature type="transmembrane region" description="Helical" evidence="8">
    <location>
        <begin position="280"/>
        <end position="300"/>
    </location>
</feature>
<organism evidence="9 10">
    <name type="scientific">Chironomus riparius</name>
    <dbReference type="NCBI Taxonomy" id="315576"/>
    <lineage>
        <taxon>Eukaryota</taxon>
        <taxon>Metazoa</taxon>
        <taxon>Ecdysozoa</taxon>
        <taxon>Arthropoda</taxon>
        <taxon>Hexapoda</taxon>
        <taxon>Insecta</taxon>
        <taxon>Pterygota</taxon>
        <taxon>Neoptera</taxon>
        <taxon>Endopterygota</taxon>
        <taxon>Diptera</taxon>
        <taxon>Nematocera</taxon>
        <taxon>Chironomoidea</taxon>
        <taxon>Chironomidae</taxon>
        <taxon>Chironominae</taxon>
        <taxon>Chironomus</taxon>
    </lineage>
</organism>
<keyword evidence="6 8" id="KW-1133">Transmembrane helix</keyword>
<evidence type="ECO:0000313" key="10">
    <source>
        <dbReference type="Proteomes" id="UP001153620"/>
    </source>
</evidence>
<feature type="transmembrane region" description="Helical" evidence="8">
    <location>
        <begin position="181"/>
        <end position="200"/>
    </location>
</feature>
<dbReference type="GO" id="GO:0000139">
    <property type="term" value="C:Golgi membrane"/>
    <property type="evidence" value="ECO:0007669"/>
    <property type="project" value="TreeGrafter"/>
</dbReference>
<evidence type="ECO:0000256" key="2">
    <source>
        <dbReference type="ARBA" id="ARBA00010694"/>
    </source>
</evidence>
<keyword evidence="7 8" id="KW-0472">Membrane</keyword>
<dbReference type="PANTHER" id="PTHR10778">
    <property type="entry name" value="SOLUTE CARRIER FAMILY 35 MEMBER B"/>
    <property type="match status" value="1"/>
</dbReference>
<gene>
    <name evidence="9" type="ORF">CHIRRI_LOCUS9079</name>
</gene>
<proteinExistence type="inferred from homology"/>
<dbReference type="Proteomes" id="UP001153620">
    <property type="component" value="Chromosome 2"/>
</dbReference>
<feature type="transmembrane region" description="Helical" evidence="8">
    <location>
        <begin position="153"/>
        <end position="169"/>
    </location>
</feature>
<dbReference type="AlphaFoldDB" id="A0A9N9RWF9"/>
<comment type="subcellular location">
    <subcellularLocation>
        <location evidence="1">Endoplasmic reticulum membrane</location>
        <topology evidence="1">Multi-pass membrane protein</topology>
    </subcellularLocation>
</comment>
<dbReference type="GO" id="GO:0005460">
    <property type="term" value="F:UDP-glucose transmembrane transporter activity"/>
    <property type="evidence" value="ECO:0007669"/>
    <property type="project" value="TreeGrafter"/>
</dbReference>
<reference evidence="9" key="2">
    <citation type="submission" date="2022-10" db="EMBL/GenBank/DDBJ databases">
        <authorList>
            <consortium name="ENA_rothamsted_submissions"/>
            <consortium name="culmorum"/>
            <person name="King R."/>
        </authorList>
    </citation>
    <scope>NUCLEOTIDE SEQUENCE</scope>
</reference>
<protein>
    <submittedName>
        <fullName evidence="9">Uncharacterized protein</fullName>
    </submittedName>
</protein>
<dbReference type="Pfam" id="PF08449">
    <property type="entry name" value="UAA"/>
    <property type="match status" value="1"/>
</dbReference>
<keyword evidence="10" id="KW-1185">Reference proteome</keyword>
<dbReference type="GO" id="GO:0005789">
    <property type="term" value="C:endoplasmic reticulum membrane"/>
    <property type="evidence" value="ECO:0007669"/>
    <property type="project" value="UniProtKB-SubCell"/>
</dbReference>
<dbReference type="InterPro" id="IPR013657">
    <property type="entry name" value="SCL35B1-4/HUT1"/>
</dbReference>
<feature type="transmembrane region" description="Helical" evidence="8">
    <location>
        <begin position="57"/>
        <end position="78"/>
    </location>
</feature>
<evidence type="ECO:0000256" key="6">
    <source>
        <dbReference type="ARBA" id="ARBA00022989"/>
    </source>
</evidence>
<evidence type="ECO:0000256" key="1">
    <source>
        <dbReference type="ARBA" id="ARBA00004477"/>
    </source>
</evidence>
<keyword evidence="5" id="KW-0256">Endoplasmic reticulum</keyword>
<name>A0A9N9RWF9_9DIPT</name>
<evidence type="ECO:0000256" key="4">
    <source>
        <dbReference type="ARBA" id="ARBA00022692"/>
    </source>
</evidence>
<feature type="transmembrane region" description="Helical" evidence="8">
    <location>
        <begin position="254"/>
        <end position="273"/>
    </location>
</feature>
<evidence type="ECO:0000313" key="9">
    <source>
        <dbReference type="EMBL" id="CAG9806218.1"/>
    </source>
</evidence>
<feature type="transmembrane region" description="Helical" evidence="8">
    <location>
        <begin position="212"/>
        <end position="234"/>
    </location>
</feature>
<accession>A0A9N9RWF9</accession>
<comment type="similarity">
    <text evidence="2">Belongs to the nucleotide-sugar transporter family. SLC35B subfamily.</text>
</comment>
<reference evidence="9" key="1">
    <citation type="submission" date="2022-01" db="EMBL/GenBank/DDBJ databases">
        <authorList>
            <person name="King R."/>
        </authorList>
    </citation>
    <scope>NUCLEOTIDE SEQUENCE</scope>
</reference>
<dbReference type="EMBL" id="OU895878">
    <property type="protein sequence ID" value="CAG9806218.1"/>
    <property type="molecule type" value="Genomic_DNA"/>
</dbReference>
<dbReference type="OrthoDB" id="78344at2759"/>
<keyword evidence="4 8" id="KW-0812">Transmembrane</keyword>